<protein>
    <recommendedName>
        <fullName evidence="3">Phage protein</fullName>
    </recommendedName>
</protein>
<gene>
    <name evidence="1" type="ORF">NXS11_05500</name>
</gene>
<dbReference type="RefSeq" id="WP_259199644.1">
    <property type="nucleotide sequence ID" value="NZ_JANUXY010000004.1"/>
</dbReference>
<reference evidence="1 2" key="1">
    <citation type="journal article" date="2023" name="Int. J. Syst. Evol. Microbiol.">
        <title>Streptococcus sciuri sp. nov., Staphylococcus marylandisciuri sp. nov. and Staphylococcus americanisciuri sp. nov., isolated from faeces of eastern grey squirrel (Sciurus carolinensis).</title>
        <authorList>
            <person name="Volokhov D.V."/>
            <person name="Zagorodnyaya T.A."/>
            <person name="Furtak V.A."/>
            <person name="Nattanmai G."/>
            <person name="Randall L."/>
            <person name="Jose S."/>
            <person name="Gao Y."/>
            <person name="Eisenberg T."/>
            <person name="Delmonte P."/>
            <person name="Blom J."/>
            <person name="Mitchell K.K."/>
        </authorList>
    </citation>
    <scope>NUCLEOTIDE SEQUENCE [LARGE SCALE GENOMIC DNA]</scope>
    <source>
        <strain evidence="1 2">GRT3</strain>
    </source>
</reference>
<organism evidence="1 2">
    <name type="scientific">Staphylococcus americanisciuri</name>
    <dbReference type="NCBI Taxonomy" id="2973940"/>
    <lineage>
        <taxon>Bacteria</taxon>
        <taxon>Bacillati</taxon>
        <taxon>Bacillota</taxon>
        <taxon>Bacilli</taxon>
        <taxon>Bacillales</taxon>
        <taxon>Staphylococcaceae</taxon>
        <taxon>Staphylococcus</taxon>
    </lineage>
</organism>
<accession>A0ABT2F1N7</accession>
<evidence type="ECO:0000313" key="1">
    <source>
        <dbReference type="EMBL" id="MCS4486349.1"/>
    </source>
</evidence>
<sequence>MLNVQIDDKFINDLVDKKVDEILKVYKRTLVAVDMKDLVEMTRLSESTLTQKKIIYEPEMVAVTRRIGTRVLYKYPEVREALSIVMDRLGGG</sequence>
<name>A0ABT2F1N7_9STAP</name>
<evidence type="ECO:0008006" key="3">
    <source>
        <dbReference type="Google" id="ProtNLM"/>
    </source>
</evidence>
<comment type="caution">
    <text evidence="1">The sequence shown here is derived from an EMBL/GenBank/DDBJ whole genome shotgun (WGS) entry which is preliminary data.</text>
</comment>
<keyword evidence="2" id="KW-1185">Reference proteome</keyword>
<proteinExistence type="predicted"/>
<evidence type="ECO:0000313" key="2">
    <source>
        <dbReference type="Proteomes" id="UP001205609"/>
    </source>
</evidence>
<dbReference type="Proteomes" id="UP001205609">
    <property type="component" value="Unassembled WGS sequence"/>
</dbReference>
<dbReference type="EMBL" id="JANUXY010000004">
    <property type="protein sequence ID" value="MCS4486349.1"/>
    <property type="molecule type" value="Genomic_DNA"/>
</dbReference>